<reference evidence="2" key="1">
    <citation type="journal article" date="2020" name="Phytopathology">
        <title>Genome sequence of the chestnut blight fungus Cryphonectria parasitica EP155: A fundamental resource for an archetypical invasive plant pathogen.</title>
        <authorList>
            <person name="Crouch J.A."/>
            <person name="Dawe A."/>
            <person name="Aerts A."/>
            <person name="Barry K."/>
            <person name="Churchill A.C.L."/>
            <person name="Grimwood J."/>
            <person name="Hillman B."/>
            <person name="Milgroom M.G."/>
            <person name="Pangilinan J."/>
            <person name="Smith M."/>
            <person name="Salamov A."/>
            <person name="Schmutz J."/>
            <person name="Yadav J."/>
            <person name="Grigoriev I.V."/>
            <person name="Nuss D."/>
        </authorList>
    </citation>
    <scope>NUCLEOTIDE SEQUENCE</scope>
    <source>
        <strain evidence="2">EP155</strain>
    </source>
</reference>
<keyword evidence="3" id="KW-1185">Reference proteome</keyword>
<dbReference type="Proteomes" id="UP000803844">
    <property type="component" value="Unassembled WGS sequence"/>
</dbReference>
<dbReference type="EMBL" id="MU032344">
    <property type="protein sequence ID" value="KAF3770854.1"/>
    <property type="molecule type" value="Genomic_DNA"/>
</dbReference>
<accession>A0A9P5CTP5</accession>
<evidence type="ECO:0000313" key="3">
    <source>
        <dbReference type="Proteomes" id="UP000803844"/>
    </source>
</evidence>
<name>A0A9P5CTP5_CRYP1</name>
<proteinExistence type="predicted"/>
<sequence>MWCQPTRFDEAREEGGIAPTTIPCPCNLQVSLNYARKNSHIFISKMKTFSQNPNTFPQQSCIALHKVPEYTRQHVFSVSPYQKPTVQGYYQQIGTERGGMSWHATERGRGVQGERIALPMQDEIKIQGLPSTEWAAVVHVPGLEVFLYPPSRPGWSTGGARAALCTALGRPATEPMYSSSCPSPPVQNMHDQL</sequence>
<organism evidence="2 3">
    <name type="scientific">Cryphonectria parasitica (strain ATCC 38755 / EP155)</name>
    <dbReference type="NCBI Taxonomy" id="660469"/>
    <lineage>
        <taxon>Eukaryota</taxon>
        <taxon>Fungi</taxon>
        <taxon>Dikarya</taxon>
        <taxon>Ascomycota</taxon>
        <taxon>Pezizomycotina</taxon>
        <taxon>Sordariomycetes</taxon>
        <taxon>Sordariomycetidae</taxon>
        <taxon>Diaporthales</taxon>
        <taxon>Cryphonectriaceae</taxon>
        <taxon>Cryphonectria-Endothia species complex</taxon>
        <taxon>Cryphonectria</taxon>
    </lineage>
</organism>
<comment type="caution">
    <text evidence="2">The sequence shown here is derived from an EMBL/GenBank/DDBJ whole genome shotgun (WGS) entry which is preliminary data.</text>
</comment>
<evidence type="ECO:0000313" key="2">
    <source>
        <dbReference type="EMBL" id="KAF3770854.1"/>
    </source>
</evidence>
<dbReference type="AlphaFoldDB" id="A0A9P5CTP5"/>
<feature type="region of interest" description="Disordered" evidence="1">
    <location>
        <begin position="174"/>
        <end position="193"/>
    </location>
</feature>
<dbReference type="RefSeq" id="XP_040781815.1">
    <property type="nucleotide sequence ID" value="XM_040920064.1"/>
</dbReference>
<protein>
    <submittedName>
        <fullName evidence="2">Uncharacterized protein</fullName>
    </submittedName>
</protein>
<dbReference type="GeneID" id="63837193"/>
<evidence type="ECO:0000256" key="1">
    <source>
        <dbReference type="SAM" id="MobiDB-lite"/>
    </source>
</evidence>
<gene>
    <name evidence="2" type="ORF">M406DRAFT_326271</name>
</gene>